<dbReference type="HOGENOM" id="CLU_016576_0_0_1"/>
<evidence type="ECO:0000256" key="1">
    <source>
        <dbReference type="SAM" id="MobiDB-lite"/>
    </source>
</evidence>
<dbReference type="PANTHER" id="PTHR42088">
    <property type="entry name" value="YALI0F10131P"/>
    <property type="match status" value="1"/>
</dbReference>
<feature type="compositionally biased region" description="Polar residues" evidence="1">
    <location>
        <begin position="584"/>
        <end position="599"/>
    </location>
</feature>
<feature type="region of interest" description="Disordered" evidence="1">
    <location>
        <begin position="584"/>
        <end position="603"/>
    </location>
</feature>
<dbReference type="EMBL" id="KE375084">
    <property type="protein sequence ID" value="EPQ64038.1"/>
    <property type="molecule type" value="Genomic_DNA"/>
</dbReference>
<evidence type="ECO:0000313" key="3">
    <source>
        <dbReference type="EMBL" id="EPQ64038.1"/>
    </source>
</evidence>
<feature type="compositionally biased region" description="Polar residues" evidence="1">
    <location>
        <begin position="218"/>
        <end position="233"/>
    </location>
</feature>
<evidence type="ECO:0000313" key="4">
    <source>
        <dbReference type="EMBL" id="SUZ11218.1"/>
    </source>
</evidence>
<dbReference type="AlphaFoldDB" id="A0A061HG06"/>
<reference evidence="3" key="2">
    <citation type="submission" date="2013-01" db="EMBL/GenBank/DDBJ databases">
        <title>The wheat powdery mildew genome reveals unique evolution of an obligate biotroph.</title>
        <authorList>
            <person name="Oberhaensli S."/>
            <person name="Wicker T."/>
            <person name="Keller B."/>
        </authorList>
    </citation>
    <scope>NUCLEOTIDE SEQUENCE</scope>
    <source>
        <strain evidence="3">96224</strain>
    </source>
</reference>
<feature type="region of interest" description="Disordered" evidence="1">
    <location>
        <begin position="14"/>
        <end position="41"/>
    </location>
</feature>
<sequence>MASIWNVQSSRAHLVPRAADSTTSTSPDSTCGPHPCEKPTSSSTFTLPIILGVAVPLVGAAILFIILQRRHTKKMREEDANDRHASLDFGLGDVTTAGRQKGGRSPGSSNGEKSGLSHRQLSMDISMGNPFLVSPELKGSRESLQSLSKSIRKEDPYRPVSQFIAADAAANLKLSKLRSSPPTDSGMAPAKLQEKTDVEPESSQMSDRSRHNVLAPSISRNSAKSSNGTNFNQLDDDIRLNYPSEPPQAHFSSNYSAPPESWQNTSNYPSDAGEPSYYPATDNYDENLHNSGTQATQQISQYDGTVADDINYYPQSSDWDNQTNVPAISMPSISIDQTPNFATTQNVEQYEFQGNNDVYAQQTGMEGSSYDQFYQEEMIANNQSTQDVSTNQYYDNRLGAQEIHPSRQSTRLRPLPPNAVIETDDPEIRANRIRSFYKEYFDDSTPAPVSQYEGENYSENYYDETAYYDPDTNQFVMPYAQPVTRRAMTPPAGYRPGPVRTSIGAMSDENGGYFPQGYSGPRPHSSASGRKGANFRKPALPPAELNVMPNPSKLRDDSFAINPMDFAPPPTFRDRAAGRTESFQGNIQSFSPVTNSSQELAPMPSPHMLRRSGAFSALDFAPPKKFWDGENGSDAGSIRSSRSGRSHNPSEAARQGNHQVDTLPDNVFFTKDAISSSLKPQWDMSR</sequence>
<feature type="compositionally biased region" description="Low complexity" evidence="1">
    <location>
        <begin position="632"/>
        <end position="643"/>
    </location>
</feature>
<feature type="region of interest" description="Disordered" evidence="1">
    <location>
        <begin position="76"/>
        <end position="117"/>
    </location>
</feature>
<dbReference type="PANTHER" id="PTHR42088:SF1">
    <property type="entry name" value="YALI0F10131P"/>
    <property type="match status" value="1"/>
</dbReference>
<feature type="region of interest" description="Disordered" evidence="1">
    <location>
        <begin position="623"/>
        <end position="665"/>
    </location>
</feature>
<keyword evidence="2" id="KW-0812">Transmembrane</keyword>
<keyword evidence="2" id="KW-0472">Membrane</keyword>
<feature type="transmembrane region" description="Helical" evidence="2">
    <location>
        <begin position="45"/>
        <end position="67"/>
    </location>
</feature>
<feature type="compositionally biased region" description="Polar residues" evidence="1">
    <location>
        <begin position="106"/>
        <end position="117"/>
    </location>
</feature>
<feature type="region of interest" description="Disordered" evidence="1">
    <location>
        <begin position="487"/>
        <end position="576"/>
    </location>
</feature>
<keyword evidence="2" id="KW-1133">Transmembrane helix</keyword>
<dbReference type="EMBL" id="UIGY01000115">
    <property type="protein sequence ID" value="SUZ11218.1"/>
    <property type="molecule type" value="Genomic_DNA"/>
</dbReference>
<feature type="compositionally biased region" description="Basic and acidic residues" evidence="1">
    <location>
        <begin position="76"/>
        <end position="86"/>
    </location>
</feature>
<dbReference type="Proteomes" id="UP000053110">
    <property type="component" value="Unassembled WGS sequence"/>
</dbReference>
<protein>
    <submittedName>
        <fullName evidence="4">Bgt-330</fullName>
    </submittedName>
</protein>
<reference evidence="4" key="3">
    <citation type="submission" date="2018-07" db="EMBL/GenBank/DDBJ databases">
        <authorList>
            <person name="Quirk P.G."/>
            <person name="Krulwich T.A."/>
        </authorList>
    </citation>
    <scope>NUCLEOTIDE SEQUENCE</scope>
    <source>
        <strain evidence="4">96224</strain>
    </source>
</reference>
<organism evidence="4">
    <name type="scientific">Blumeria graminis f. sp. tritici 96224</name>
    <dbReference type="NCBI Taxonomy" id="1268274"/>
    <lineage>
        <taxon>Eukaryota</taxon>
        <taxon>Fungi</taxon>
        <taxon>Dikarya</taxon>
        <taxon>Ascomycota</taxon>
        <taxon>Pezizomycotina</taxon>
        <taxon>Leotiomycetes</taxon>
        <taxon>Erysiphales</taxon>
        <taxon>Erysiphaceae</taxon>
        <taxon>Blumeria</taxon>
    </lineage>
</organism>
<evidence type="ECO:0000313" key="5">
    <source>
        <dbReference type="Proteomes" id="UP000053110"/>
    </source>
</evidence>
<feature type="compositionally biased region" description="Polar residues" evidence="1">
    <location>
        <begin position="250"/>
        <end position="269"/>
    </location>
</feature>
<feature type="compositionally biased region" description="Low complexity" evidence="1">
    <location>
        <begin position="20"/>
        <end position="30"/>
    </location>
</feature>
<name>A0A061HG06_BLUGR</name>
<gene>
    <name evidence="3" type="ORF">BGT96224_330</name>
    <name evidence="4" type="ORF">BGT96224V2_LOCUS4389</name>
</gene>
<reference evidence="5" key="1">
    <citation type="journal article" date="2013" name="Nat. Genet.">
        <title>The wheat powdery mildew genome shows the unique evolution of an obligate biotroph.</title>
        <authorList>
            <person name="Wicker T."/>
            <person name="Oberhaensli S."/>
            <person name="Parlange F."/>
            <person name="Buchmann J.P."/>
            <person name="Shatalina M."/>
            <person name="Roffler S."/>
            <person name="Ben-David R."/>
            <person name="Dolezel J."/>
            <person name="Simkova H."/>
            <person name="Schulze-Lefert P."/>
            <person name="Spanu P.D."/>
            <person name="Bruggmann R."/>
            <person name="Amselem J."/>
            <person name="Quesneville H."/>
            <person name="Ver Loren van Themaat E."/>
            <person name="Paape T."/>
            <person name="Shimizu K.K."/>
            <person name="Keller B."/>
        </authorList>
    </citation>
    <scope>NUCLEOTIDE SEQUENCE [LARGE SCALE GENOMIC DNA]</scope>
    <source>
        <strain evidence="5">96224</strain>
    </source>
</reference>
<evidence type="ECO:0000256" key="2">
    <source>
        <dbReference type="SAM" id="Phobius"/>
    </source>
</evidence>
<accession>A0A061HG06</accession>
<proteinExistence type="predicted"/>
<dbReference type="OrthoDB" id="5417135at2759"/>
<feature type="region of interest" description="Disordered" evidence="1">
    <location>
        <begin position="176"/>
        <end position="290"/>
    </location>
</feature>